<proteinExistence type="predicted"/>
<dbReference type="EMBL" id="CP021425">
    <property type="protein sequence ID" value="ARU57160.1"/>
    <property type="molecule type" value="Genomic_DNA"/>
</dbReference>
<dbReference type="InterPro" id="IPR044575">
    <property type="entry name" value="RAY1-like"/>
</dbReference>
<name>A0A1Y0IA87_9GAMM</name>
<protein>
    <submittedName>
        <fullName evidence="1">Uncharacterized protein</fullName>
    </submittedName>
</protein>
<dbReference type="PANTHER" id="PTHR47483">
    <property type="entry name" value="BETA-ARABINOFURANOSYLTRANSFERASE RAY1"/>
    <property type="match status" value="1"/>
</dbReference>
<dbReference type="OrthoDB" id="9805612at2"/>
<dbReference type="SUPFAM" id="SSF53448">
    <property type="entry name" value="Nucleotide-diphospho-sugar transferases"/>
    <property type="match status" value="1"/>
</dbReference>
<organism evidence="1 2">
    <name type="scientific">Oleiphilus messinensis</name>
    <dbReference type="NCBI Taxonomy" id="141451"/>
    <lineage>
        <taxon>Bacteria</taxon>
        <taxon>Pseudomonadati</taxon>
        <taxon>Pseudomonadota</taxon>
        <taxon>Gammaproteobacteria</taxon>
        <taxon>Oceanospirillales</taxon>
        <taxon>Oleiphilaceae</taxon>
        <taxon>Oleiphilus</taxon>
    </lineage>
</organism>
<sequence>MDNNLLPQLTVFTTCKPFVGEIAAMQRNAIYSWQALGLKIVLIGNDLGTAKVAAETGAVHIADVLSTPGGIPLVSSLFGTAQQNTDTAFLAYLNSDIILLPNFIEALTPLLLSPEPNANLLLSARRINIPLSELIVNQQPDWQRELDKRCSDFGSWDYPNAVDLFLFNRDLYRDIPDFAIGRMQWDNWLIWSARQAGAKVIDASLDFALIHPVHGYAIHSQGWQEITQGADSQMNRKLAKNQLLELESGSTHLLEHGELIPNDAQNRKKIANTCKPSPTKELLGTLKYLSVNTHRVNQSVTHQPRNLQQAIDTIRTLLYRHKEFVPQKIDSLASEEEFDQCITRSLDYMETRGLDAALHALQSLVAKPLLELLKQVERSGRPIVIWGAGQLGIRLKALLNRHQLVVSGFVDTDPNKKGLKIECVPVLAKSWKELMPLMSAKPYVLIGSMYFSEIEKQLKQHGLSPNEDYSG</sequence>
<evidence type="ECO:0000313" key="1">
    <source>
        <dbReference type="EMBL" id="ARU57160.1"/>
    </source>
</evidence>
<gene>
    <name evidence="1" type="ORF">OLMES_3117</name>
</gene>
<dbReference type="RefSeq" id="WP_087462082.1">
    <property type="nucleotide sequence ID" value="NZ_CP021425.1"/>
</dbReference>
<dbReference type="AlphaFoldDB" id="A0A1Y0IA87"/>
<dbReference type="Gene3D" id="3.40.50.720">
    <property type="entry name" value="NAD(P)-binding Rossmann-like Domain"/>
    <property type="match status" value="1"/>
</dbReference>
<dbReference type="GO" id="GO:0016757">
    <property type="term" value="F:glycosyltransferase activity"/>
    <property type="evidence" value="ECO:0007669"/>
    <property type="project" value="InterPro"/>
</dbReference>
<dbReference type="InterPro" id="IPR029044">
    <property type="entry name" value="Nucleotide-diphossugar_trans"/>
</dbReference>
<keyword evidence="2" id="KW-1185">Reference proteome</keyword>
<dbReference type="PANTHER" id="PTHR47483:SF1">
    <property type="entry name" value="BETA-ARABINOFURANOSYLTRANSFERASE RAY1"/>
    <property type="match status" value="1"/>
</dbReference>
<dbReference type="SUPFAM" id="SSF53335">
    <property type="entry name" value="S-adenosyl-L-methionine-dependent methyltransferases"/>
    <property type="match status" value="1"/>
</dbReference>
<dbReference type="Proteomes" id="UP000196027">
    <property type="component" value="Chromosome"/>
</dbReference>
<evidence type="ECO:0000313" key="2">
    <source>
        <dbReference type="Proteomes" id="UP000196027"/>
    </source>
</evidence>
<dbReference type="KEGG" id="ome:OLMES_3117"/>
<reference evidence="1 2" key="1">
    <citation type="submission" date="2017-05" db="EMBL/GenBank/DDBJ databases">
        <title>Genomic insights into alkan degradation activity of Oleiphilus messinensis.</title>
        <authorList>
            <person name="Kozyavkin S.A."/>
            <person name="Slesarev A.I."/>
            <person name="Golyshin P.N."/>
            <person name="Korzhenkov A."/>
            <person name="Golyshina O.N."/>
            <person name="Toshchakov S.V."/>
        </authorList>
    </citation>
    <scope>NUCLEOTIDE SEQUENCE [LARGE SCALE GENOMIC DNA]</scope>
    <source>
        <strain evidence="1 2">ME102</strain>
    </source>
</reference>
<dbReference type="InterPro" id="IPR029063">
    <property type="entry name" value="SAM-dependent_MTases_sf"/>
</dbReference>
<accession>A0A1Y0IA87</accession>